<organism evidence="3 4">
    <name type="scientific">Saponaria officinalis</name>
    <name type="common">Common soapwort</name>
    <name type="synonym">Lychnis saponaria</name>
    <dbReference type="NCBI Taxonomy" id="3572"/>
    <lineage>
        <taxon>Eukaryota</taxon>
        <taxon>Viridiplantae</taxon>
        <taxon>Streptophyta</taxon>
        <taxon>Embryophyta</taxon>
        <taxon>Tracheophyta</taxon>
        <taxon>Spermatophyta</taxon>
        <taxon>Magnoliopsida</taxon>
        <taxon>eudicotyledons</taxon>
        <taxon>Gunneridae</taxon>
        <taxon>Pentapetalae</taxon>
        <taxon>Caryophyllales</taxon>
        <taxon>Caryophyllaceae</taxon>
        <taxon>Caryophylleae</taxon>
        <taxon>Saponaria</taxon>
    </lineage>
</organism>
<proteinExistence type="predicted"/>
<feature type="compositionally biased region" description="Basic and acidic residues" evidence="1">
    <location>
        <begin position="251"/>
        <end position="260"/>
    </location>
</feature>
<keyword evidence="2" id="KW-0812">Transmembrane</keyword>
<protein>
    <recommendedName>
        <fullName evidence="5">Transmembrane protein</fullName>
    </recommendedName>
</protein>
<reference evidence="3" key="1">
    <citation type="submission" date="2024-03" db="EMBL/GenBank/DDBJ databases">
        <title>WGS assembly of Saponaria officinalis var. Norfolk2.</title>
        <authorList>
            <person name="Jenkins J."/>
            <person name="Shu S."/>
            <person name="Grimwood J."/>
            <person name="Barry K."/>
            <person name="Goodstein D."/>
            <person name="Schmutz J."/>
            <person name="Leebens-Mack J."/>
            <person name="Osbourn A."/>
        </authorList>
    </citation>
    <scope>NUCLEOTIDE SEQUENCE [LARGE SCALE GENOMIC DNA]</scope>
    <source>
        <strain evidence="3">JIC</strain>
    </source>
</reference>
<dbReference type="Pfam" id="PF11282">
    <property type="entry name" value="DUF3082"/>
    <property type="match status" value="1"/>
</dbReference>
<feature type="compositionally biased region" description="Basic and acidic residues" evidence="1">
    <location>
        <begin position="225"/>
        <end position="237"/>
    </location>
</feature>
<dbReference type="InterPro" id="IPR021434">
    <property type="entry name" value="DUF3082"/>
</dbReference>
<comment type="caution">
    <text evidence="3">The sequence shown here is derived from an EMBL/GenBank/DDBJ whole genome shotgun (WGS) entry which is preliminary data.</text>
</comment>
<dbReference type="GO" id="GO:0009535">
    <property type="term" value="C:chloroplast thylakoid membrane"/>
    <property type="evidence" value="ECO:0007669"/>
    <property type="project" value="TreeGrafter"/>
</dbReference>
<evidence type="ECO:0000313" key="3">
    <source>
        <dbReference type="EMBL" id="KAK9688857.1"/>
    </source>
</evidence>
<evidence type="ECO:0000256" key="2">
    <source>
        <dbReference type="SAM" id="Phobius"/>
    </source>
</evidence>
<dbReference type="PANTHER" id="PTHR35733">
    <property type="entry name" value="OS02G0307800 PROTEIN"/>
    <property type="match status" value="1"/>
</dbReference>
<feature type="transmembrane region" description="Helical" evidence="2">
    <location>
        <begin position="187"/>
        <end position="210"/>
    </location>
</feature>
<dbReference type="AlphaFoldDB" id="A0AAW1IFW8"/>
<keyword evidence="4" id="KW-1185">Reference proteome</keyword>
<keyword evidence="2" id="KW-0472">Membrane</keyword>
<name>A0AAW1IFW8_SAPOF</name>
<feature type="transmembrane region" description="Helical" evidence="2">
    <location>
        <begin position="74"/>
        <end position="94"/>
    </location>
</feature>
<dbReference type="Proteomes" id="UP001443914">
    <property type="component" value="Unassembled WGS sequence"/>
</dbReference>
<feature type="region of interest" description="Disordered" evidence="1">
    <location>
        <begin position="225"/>
        <end position="260"/>
    </location>
</feature>
<accession>A0AAW1IFW8</accession>
<keyword evidence="2" id="KW-1133">Transmembrane helix</keyword>
<evidence type="ECO:0000313" key="4">
    <source>
        <dbReference type="Proteomes" id="UP001443914"/>
    </source>
</evidence>
<evidence type="ECO:0008006" key="5">
    <source>
        <dbReference type="Google" id="ProtNLM"/>
    </source>
</evidence>
<gene>
    <name evidence="3" type="ORF">RND81_09G016300</name>
</gene>
<sequence>MLHSTHYHLPKTFITSLKPNSHILFNKPTSLNTHTSQNKPFFNSQISVVSDDGPVELSPDMPSIFATNDDPTPLQISTSVLLTGAISVFLFRSIRRRVKRAKELRMRSTGVKTLKEEALDSLKAIGTISVEPKKEGPSPVQALLGGIAAGVITLILYKFTTTIEAALNRQTLSDAYSVRQITVTIRTIINGICYLATFVFGLNSIGLFLYSGQLALNPLFDDSKRADGDAKTNEKQEASIPDLSSQSTDNGENRDTDQTS</sequence>
<dbReference type="EMBL" id="JBDFQZ010000009">
    <property type="protein sequence ID" value="KAK9688857.1"/>
    <property type="molecule type" value="Genomic_DNA"/>
</dbReference>
<evidence type="ECO:0000256" key="1">
    <source>
        <dbReference type="SAM" id="MobiDB-lite"/>
    </source>
</evidence>
<dbReference type="PANTHER" id="PTHR35733:SF1">
    <property type="entry name" value="OS02G0307800 PROTEIN"/>
    <property type="match status" value="1"/>
</dbReference>